<evidence type="ECO:0000256" key="1">
    <source>
        <dbReference type="SAM" id="Phobius"/>
    </source>
</evidence>
<keyword evidence="1" id="KW-1133">Transmembrane helix</keyword>
<keyword evidence="1" id="KW-0812">Transmembrane</keyword>
<name>A0ABS2SK08_9MICO</name>
<sequence length="153" mass="16405">MSMQRNVMPTGEVLGTYRSREETQATISYLAENGFNVRALSIVGSDVRIVETVMGITSWAQAAGRGALTGAWLGLLFGLLMSFFSGEDSLSSGALLPGVIIGIGLGMLWGIVSRAIMGRKNKVIARPQVVANEFQLLCDPMKANEARALLSKR</sequence>
<reference evidence="3 4" key="1">
    <citation type="submission" date="2021-01" db="EMBL/GenBank/DDBJ databases">
        <title>Sequencing the genomes of 1000 actinobacteria strains.</title>
        <authorList>
            <person name="Klenk H.-P."/>
        </authorList>
    </citation>
    <scope>NUCLEOTIDE SEQUENCE [LARGE SCALE GENOMIC DNA]</scope>
    <source>
        <strain evidence="3 4">DSM 13657</strain>
    </source>
</reference>
<keyword evidence="1" id="KW-0472">Membrane</keyword>
<gene>
    <name evidence="3" type="ORF">JOE56_000297</name>
</gene>
<evidence type="ECO:0000313" key="4">
    <source>
        <dbReference type="Proteomes" id="UP000809290"/>
    </source>
</evidence>
<comment type="caution">
    <text evidence="3">The sequence shown here is derived from an EMBL/GenBank/DDBJ whole genome shotgun (WGS) entry which is preliminary data.</text>
</comment>
<feature type="transmembrane region" description="Helical" evidence="1">
    <location>
        <begin position="90"/>
        <end position="112"/>
    </location>
</feature>
<evidence type="ECO:0000259" key="2">
    <source>
        <dbReference type="Pfam" id="PF11181"/>
    </source>
</evidence>
<feature type="domain" description="General stress protein 17M-like" evidence="2">
    <location>
        <begin position="13"/>
        <end position="87"/>
    </location>
</feature>
<feature type="transmembrane region" description="Helical" evidence="1">
    <location>
        <begin position="66"/>
        <end position="84"/>
    </location>
</feature>
<organism evidence="3 4">
    <name type="scientific">Brevibacterium paucivorans</name>
    <dbReference type="NCBI Taxonomy" id="170994"/>
    <lineage>
        <taxon>Bacteria</taxon>
        <taxon>Bacillati</taxon>
        <taxon>Actinomycetota</taxon>
        <taxon>Actinomycetes</taxon>
        <taxon>Micrococcales</taxon>
        <taxon>Brevibacteriaceae</taxon>
        <taxon>Brevibacterium</taxon>
    </lineage>
</organism>
<protein>
    <submittedName>
        <fullName evidence="3">Membrane protein</fullName>
    </submittedName>
</protein>
<dbReference type="Proteomes" id="UP000809290">
    <property type="component" value="Unassembled WGS sequence"/>
</dbReference>
<proteinExistence type="predicted"/>
<dbReference type="EMBL" id="JAFBCP010000001">
    <property type="protein sequence ID" value="MBM7815603.1"/>
    <property type="molecule type" value="Genomic_DNA"/>
</dbReference>
<dbReference type="RefSeq" id="WP_204514520.1">
    <property type="nucleotide sequence ID" value="NZ_JAFBCP010000001.1"/>
</dbReference>
<dbReference type="InterPro" id="IPR025889">
    <property type="entry name" value="GSP17M-like_dom"/>
</dbReference>
<dbReference type="Pfam" id="PF11181">
    <property type="entry name" value="YflT"/>
    <property type="match status" value="1"/>
</dbReference>
<evidence type="ECO:0000313" key="3">
    <source>
        <dbReference type="EMBL" id="MBM7815603.1"/>
    </source>
</evidence>
<accession>A0ABS2SK08</accession>
<keyword evidence="4" id="KW-1185">Reference proteome</keyword>